<proteinExistence type="inferred from homology"/>
<dbReference type="InterPro" id="IPR041522">
    <property type="entry name" value="CdaR_GGDEF"/>
</dbReference>
<dbReference type="Proteomes" id="UP001651690">
    <property type="component" value="Unassembled WGS sequence"/>
</dbReference>
<dbReference type="InterPro" id="IPR025736">
    <property type="entry name" value="PucR_C-HTH_dom"/>
</dbReference>
<name>A0ABT1M369_9MYCO</name>
<reference evidence="4 5" key="1">
    <citation type="submission" date="2022-06" db="EMBL/GenBank/DDBJ databases">
        <title>Mycolicibacterium sp. CAU 1645 isolated from seawater.</title>
        <authorList>
            <person name="Kim W."/>
        </authorList>
    </citation>
    <scope>NUCLEOTIDE SEQUENCE [LARGE SCALE GENOMIC DNA]</scope>
    <source>
        <strain evidence="4 5">CAU 1645</strain>
    </source>
</reference>
<evidence type="ECO:0000259" key="3">
    <source>
        <dbReference type="SMART" id="SM00065"/>
    </source>
</evidence>
<dbReference type="EMBL" id="JANDBD010000006">
    <property type="protein sequence ID" value="MCP9273609.1"/>
    <property type="molecule type" value="Genomic_DNA"/>
</dbReference>
<comment type="caution">
    <text evidence="4">The sequence shown here is derived from an EMBL/GenBank/DDBJ whole genome shotgun (WGS) entry which is preliminary data.</text>
</comment>
<dbReference type="InterPro" id="IPR003018">
    <property type="entry name" value="GAF"/>
</dbReference>
<protein>
    <submittedName>
        <fullName evidence="4">GAF domain-containing protein</fullName>
    </submittedName>
</protein>
<dbReference type="InterPro" id="IPR029016">
    <property type="entry name" value="GAF-like_dom_sf"/>
</dbReference>
<evidence type="ECO:0000313" key="5">
    <source>
        <dbReference type="Proteomes" id="UP001651690"/>
    </source>
</evidence>
<feature type="domain" description="GAF" evidence="3">
    <location>
        <begin position="33"/>
        <end position="186"/>
    </location>
</feature>
<dbReference type="Gene3D" id="1.10.10.2840">
    <property type="entry name" value="PucR C-terminal helix-turn-helix domain"/>
    <property type="match status" value="1"/>
</dbReference>
<evidence type="ECO:0000256" key="2">
    <source>
        <dbReference type="SAM" id="Coils"/>
    </source>
</evidence>
<dbReference type="InterPro" id="IPR051448">
    <property type="entry name" value="CdaR-like_regulators"/>
</dbReference>
<dbReference type="RefSeq" id="WP_255060931.1">
    <property type="nucleotide sequence ID" value="NZ_JANDBD010000006.1"/>
</dbReference>
<dbReference type="SMART" id="SM00065">
    <property type="entry name" value="GAF"/>
    <property type="match status" value="1"/>
</dbReference>
<dbReference type="InterPro" id="IPR042070">
    <property type="entry name" value="PucR_C-HTH_sf"/>
</dbReference>
<gene>
    <name evidence="4" type="ORF">NM203_15575</name>
</gene>
<organism evidence="4 5">
    <name type="scientific">Mycolicibacterium arenosum</name>
    <dbReference type="NCBI Taxonomy" id="2952157"/>
    <lineage>
        <taxon>Bacteria</taxon>
        <taxon>Bacillati</taxon>
        <taxon>Actinomycetota</taxon>
        <taxon>Actinomycetes</taxon>
        <taxon>Mycobacteriales</taxon>
        <taxon>Mycobacteriaceae</taxon>
        <taxon>Mycolicibacterium</taxon>
    </lineage>
</organism>
<accession>A0ABT1M369</accession>
<dbReference type="Gene3D" id="3.30.450.40">
    <property type="match status" value="1"/>
</dbReference>
<dbReference type="Pfam" id="PF13185">
    <property type="entry name" value="GAF_2"/>
    <property type="match status" value="1"/>
</dbReference>
<keyword evidence="5" id="KW-1185">Reference proteome</keyword>
<comment type="similarity">
    <text evidence="1">Belongs to the CdaR family.</text>
</comment>
<dbReference type="Pfam" id="PF17853">
    <property type="entry name" value="GGDEF_2"/>
    <property type="match status" value="1"/>
</dbReference>
<sequence>MTTVDSGRQPGAELLTWLSALRALSSAATSAADLQHVLDQVADTARTLLGFDFCGVLTPDPAGESLVITGWSGLSADYVEHVNTDRPVRLDGGSPSKQAFQSGRPVAIRDIAGEPEFTPWGGVAREQGYRAIVCVPLIAGAEVLGTLNGYYTPVHTFTDYEIERLALLANHAAIALTSARRLDQLRQLNESLREQRDALTRSEQIHERLLAVTLRSGGLSGVAAVLAELIGRPVLIDDARNVVLAIAGDDAALPNATWRAAAVVEPPTSSAPVPVTGPDDDARYCVSIARLGDDATAARIWFPATESELDAMSVRAVEHASMVISLELLRMRTAAEVEHRLRGELLADLLGGGSVISEQVLQRAQRLGHDLTRPHVLIVGALSIAGEPAESRIYQRSLSLVGDLVRPYAPRPLSAMHRGNIVTMWPITEDEPGRAIGSGDAAAALVQRAMGSVARNVDATVTVSADPVDSTPSYAEAYRTAKGALDIALRAGRTNTVVQLADLGVVGLLLQLEDSSQLAAFARRTLGPLLDYDSSHHTDLLDTLRTYFACRNDRNRTASALHIHPNTVTQRLRRVEQLCGVELAEPSTTLQFSAALTVHDVATAG</sequence>
<dbReference type="PANTHER" id="PTHR33744">
    <property type="entry name" value="CARBOHYDRATE DIACID REGULATOR"/>
    <property type="match status" value="1"/>
</dbReference>
<dbReference type="SUPFAM" id="SSF55781">
    <property type="entry name" value="GAF domain-like"/>
    <property type="match status" value="1"/>
</dbReference>
<evidence type="ECO:0000256" key="1">
    <source>
        <dbReference type="ARBA" id="ARBA00006754"/>
    </source>
</evidence>
<keyword evidence="2" id="KW-0175">Coiled coil</keyword>
<evidence type="ECO:0000313" key="4">
    <source>
        <dbReference type="EMBL" id="MCP9273609.1"/>
    </source>
</evidence>
<dbReference type="Pfam" id="PF13556">
    <property type="entry name" value="HTH_30"/>
    <property type="match status" value="1"/>
</dbReference>
<dbReference type="PANTHER" id="PTHR33744:SF1">
    <property type="entry name" value="DNA-BINDING TRANSCRIPTIONAL ACTIVATOR ADER"/>
    <property type="match status" value="1"/>
</dbReference>
<feature type="coiled-coil region" evidence="2">
    <location>
        <begin position="175"/>
        <end position="205"/>
    </location>
</feature>